<dbReference type="STRING" id="717962.CC1_33240"/>
<feature type="compositionally biased region" description="Low complexity" evidence="2">
    <location>
        <begin position="1817"/>
        <end position="1832"/>
    </location>
</feature>
<evidence type="ECO:0000256" key="2">
    <source>
        <dbReference type="SAM" id="MobiDB-lite"/>
    </source>
</evidence>
<dbReference type="PATRIC" id="fig|717962.3.peg.3196"/>
<name>D4JBY8_9FIRM</name>
<evidence type="ECO:0000256" key="3">
    <source>
        <dbReference type="SAM" id="SignalP"/>
    </source>
</evidence>
<dbReference type="EMBL" id="FP929038">
    <property type="protein sequence ID" value="CBK81859.1"/>
    <property type="molecule type" value="Genomic_DNA"/>
</dbReference>
<feature type="compositionally biased region" description="Polar residues" evidence="2">
    <location>
        <begin position="335"/>
        <end position="345"/>
    </location>
</feature>
<keyword evidence="3" id="KW-0732">Signal</keyword>
<feature type="compositionally biased region" description="Polar residues" evidence="2">
    <location>
        <begin position="409"/>
        <end position="424"/>
    </location>
</feature>
<feature type="compositionally biased region" description="Low complexity" evidence="2">
    <location>
        <begin position="590"/>
        <end position="600"/>
    </location>
</feature>
<feature type="region of interest" description="Disordered" evidence="2">
    <location>
        <begin position="335"/>
        <end position="356"/>
    </location>
</feature>
<gene>
    <name evidence="5" type="ORF">CC1_33240</name>
</gene>
<feature type="compositionally biased region" description="Acidic residues" evidence="2">
    <location>
        <begin position="601"/>
        <end position="612"/>
    </location>
</feature>
<dbReference type="GO" id="GO:0016798">
    <property type="term" value="F:hydrolase activity, acting on glycosyl bonds"/>
    <property type="evidence" value="ECO:0007669"/>
    <property type="project" value="UniProtKB-KW"/>
</dbReference>
<evidence type="ECO:0000259" key="4">
    <source>
        <dbReference type="Pfam" id="PF00754"/>
    </source>
</evidence>
<dbReference type="Pfam" id="PF00754">
    <property type="entry name" value="F5_F8_type_C"/>
    <property type="match status" value="1"/>
</dbReference>
<organism evidence="5 6">
    <name type="scientific">Coprococcus catus GD/7</name>
    <dbReference type="NCBI Taxonomy" id="717962"/>
    <lineage>
        <taxon>Bacteria</taxon>
        <taxon>Bacillati</taxon>
        <taxon>Bacillota</taxon>
        <taxon>Clostridia</taxon>
        <taxon>Lachnospirales</taxon>
        <taxon>Lachnospiraceae</taxon>
        <taxon>Coprococcus</taxon>
    </lineage>
</organism>
<feature type="signal peptide" evidence="3">
    <location>
        <begin position="1"/>
        <end position="35"/>
    </location>
</feature>
<feature type="chain" id="PRO_5003059368" evidence="3">
    <location>
        <begin position="36"/>
        <end position="1933"/>
    </location>
</feature>
<feature type="domain" description="F5/8 type C" evidence="4">
    <location>
        <begin position="870"/>
        <end position="979"/>
    </location>
</feature>
<dbReference type="InterPro" id="IPR000421">
    <property type="entry name" value="FA58C"/>
</dbReference>
<dbReference type="RefSeq" id="WP_015515379.1">
    <property type="nucleotide sequence ID" value="NC_021009.1"/>
</dbReference>
<accession>D4JBY8</accession>
<protein>
    <submittedName>
        <fullName evidence="5">F5/8 type C domain</fullName>
    </submittedName>
</protein>
<evidence type="ECO:0000313" key="5">
    <source>
        <dbReference type="EMBL" id="CBK81859.1"/>
    </source>
</evidence>
<feature type="region of interest" description="Disordered" evidence="2">
    <location>
        <begin position="1817"/>
        <end position="1836"/>
    </location>
</feature>
<reference evidence="5 6" key="2">
    <citation type="submission" date="2010-03" db="EMBL/GenBank/DDBJ databases">
        <authorList>
            <person name="Pajon A."/>
        </authorList>
    </citation>
    <scope>NUCLEOTIDE SEQUENCE [LARGE SCALE GENOMIC DNA]</scope>
    <source>
        <strain evidence="5 6">GD/7</strain>
    </source>
</reference>
<sequence length="1933" mass="214744">MKRKVKKRIVRGVCLTLAAAAAAGLFLQTTMSVQAATAMPGIETIVKDNSEDKPFRILELVDNSADAEIGYYISGQEPYIKLYTYQYTDENGQTQSVHFKNLEEGLSRLPEKERKEFAMNVSLKDDGTIDESKSTGIQRVEMKAADTDAAPLSYTAYKEKYFLADNDNADEWKSINLTDMQGKSRTDTVKVNGIYKENKDGTGDYTKEEQQYYPIRKGVDSDKQQTEKYRENIQNFSYIEADNDRAPYFLTFASVDNSEVNAAFSEDSETARAAQKNIQAEYDYENGYYGYYENVYADLNSEIAENITTGKYTFPGENPTADTSQAILVTDHSAQNSGSTANVTPSGGFDDPSTAGNQQNPYIYLGKNIDAYPYYQYTLIGDLKYVMQMASESAAADTQTATEDTSEAGNTGASDADINNSGDVNSGVKITLEDDQYWYWEYNADNDSWTKTPLSVVTGRQAVSYQDVQKLPEDLGYSYYYKVNQVWFCCQSDPNAAEDPSACTYSGWYYPNYPSGEDVYLPVDENSKEAATHYISAAEYTLTPGTGDYDFVPGGNTEASVQVNKIYCQGGYTNHDWLKRDVFYLEPEDTSSTGTSSGETAEGETSESESSGEAESSAFENFHVEVDTRSASDWTKAVYSSGASQDNSQTILEDAGEIDLSSYDLIYINGHLSKDMADQAAQSQVPCVVNSERAIDGTFKEAFAAYIKGDGEDTDGSYVNYQVYFYKNLFASASGADASKETSASSFINKNFKTTFSDEQAQGFEPITQYIEQENQYRALGEKNEETGESDSLEPLSTDLSIARALEYVINYQYKRNVVSKEGINVLEIMPDNNCHDYDSLENEIYKWMGVNAAKTSYEVCCEQTYDKDRKYFGVDNLSDQNTQTYWHSTWHNNATDSKHPERKHYITVKFDQPTEVSGFEYTPRQESGTGGNQNGVLQSWTVQLTKQDGSVETISGQTQCTAWNRSMQRLIFDKQVSGVKEMKLFFDSALVENKNDRCASCAELRILNGNVQVTSMTASEFVGHIDDLSSEYDMIYIGSNEKSLATDDTITGENGLRYAHVGAGRQVLSGKQTKELLKLLGQLDNEYVLNADGTKATDGAGKYMFAPMNTYGPDGGGYFRGSGNDLTEQKMEELLDFVKSGYPVVLGNYLVSDGKVNENAVDNASYYHEFLTNALRYDNVMTAGELDNQTESVDFFANLAKPVITFVQNGDDPGKPLDAVRAGETADASKGKGYINGELKYVFKIGNDSDASPALTTYDCNLYLDLNFDGNLSEKELQDKYITIQDESGTVVSQVVGKDGNAHYELRAGRTYTLTRTIPADYYKIIAWKLEVVSNRNAYIHTSETGYAKQYNSNPSAKQEIKVLQLLPNSPNLRSENINTGTWNLATNTKFQNMISQIEDFKITIIPVTVDTVNSYTEKAQMEKLLSDVQMLVIGFNDTYQDISNEAHQVDAILDFIKNGKSVIFAHDTTSYVNYDYKQMHGRIADTAYNQRGIGGDENTDIYWDEWLQNTMHNVTWGLSLNTVLRSVVGMDRYGITSSEQIQAAIDGSQQETTVSALLKKGSGLNGSNQTKVSFAELMQAAGDVAYTTGDSRNSSYAQTQSYTNNLVNQYNMGGEENTKVNRATKVNDGAITQYPYQMGDSISIATTHGQYYQLALEQDKDLNGNSDGTSDVVAWYCLADKLYGNSPNDVRNNYYFYSKGNVIYTGAGHSKVDGDEEIQLFINAMVAAANVTAVKPEVDFVDALNPDADIESARYYATDQSSWKAGENNTLEKDMTFNINVKDYNMVSADLNQEDLDKQKMEISFFIDDDNGSTLEASSEAGGSSDGAPAESEKVTNITKKIGTLKGYDGKTIEESGDAFDITENNAFSLNVADIEQYLRDTGSSDNLNGYKKSCKLYVRVKSTVYLYGQENSNISWASIDLKQRQLFELN</sequence>
<keyword evidence="1" id="KW-0378">Hydrolase</keyword>
<dbReference type="Gene3D" id="2.60.120.260">
    <property type="entry name" value="Galactose-binding domain-like"/>
    <property type="match status" value="1"/>
</dbReference>
<dbReference type="InterPro" id="IPR008979">
    <property type="entry name" value="Galactose-bd-like_sf"/>
</dbReference>
<evidence type="ECO:0000313" key="6">
    <source>
        <dbReference type="Proteomes" id="UP000008798"/>
    </source>
</evidence>
<feature type="region of interest" description="Disordered" evidence="2">
    <location>
        <begin position="588"/>
        <end position="617"/>
    </location>
</feature>
<evidence type="ECO:0000256" key="1">
    <source>
        <dbReference type="ARBA" id="ARBA00023295"/>
    </source>
</evidence>
<dbReference type="HOGENOM" id="CLU_231938_0_0_9"/>
<proteinExistence type="predicted"/>
<reference evidence="5 6" key="1">
    <citation type="submission" date="2010-03" db="EMBL/GenBank/DDBJ databases">
        <title>The genome sequence of Coprococcus catus GD/7.</title>
        <authorList>
            <consortium name="metaHIT consortium -- http://www.metahit.eu/"/>
            <person name="Pajon A."/>
            <person name="Turner K."/>
            <person name="Parkhill J."/>
            <person name="Duncan S."/>
            <person name="Flint H."/>
        </authorList>
    </citation>
    <scope>NUCLEOTIDE SEQUENCE [LARGE SCALE GENOMIC DNA]</scope>
    <source>
        <strain evidence="5 6">GD/7</strain>
    </source>
</reference>
<dbReference type="Proteomes" id="UP000008798">
    <property type="component" value="Chromosome"/>
</dbReference>
<keyword evidence="1" id="KW-0326">Glycosidase</keyword>
<feature type="region of interest" description="Disordered" evidence="2">
    <location>
        <begin position="397"/>
        <end position="425"/>
    </location>
</feature>
<dbReference type="SUPFAM" id="SSF49785">
    <property type="entry name" value="Galactose-binding domain-like"/>
    <property type="match status" value="1"/>
</dbReference>
<dbReference type="KEGG" id="cct:CC1_33240"/>